<keyword evidence="1" id="KW-0812">Transmembrane</keyword>
<evidence type="ECO:0000313" key="2">
    <source>
        <dbReference type="EMBL" id="MFC6892709.1"/>
    </source>
</evidence>
<protein>
    <submittedName>
        <fullName evidence="2">Uncharacterized protein</fullName>
    </submittedName>
</protein>
<proteinExistence type="predicted"/>
<gene>
    <name evidence="2" type="ORF">ACFQE9_08845</name>
</gene>
<keyword evidence="1" id="KW-1133">Transmembrane helix</keyword>
<organism evidence="2 3">
    <name type="scientific">Halopenitus salinus</name>
    <dbReference type="NCBI Taxonomy" id="1198295"/>
    <lineage>
        <taxon>Archaea</taxon>
        <taxon>Methanobacteriati</taxon>
        <taxon>Methanobacteriota</taxon>
        <taxon>Stenosarchaea group</taxon>
        <taxon>Halobacteria</taxon>
        <taxon>Halobacteriales</taxon>
        <taxon>Haloferacaceae</taxon>
        <taxon>Halopenitus</taxon>
    </lineage>
</organism>
<dbReference type="AlphaFoldDB" id="A0ABD5UT38"/>
<comment type="caution">
    <text evidence="2">The sequence shown here is derived from an EMBL/GenBank/DDBJ whole genome shotgun (WGS) entry which is preliminary data.</text>
</comment>
<sequence length="54" mass="5391">MVAPITAVAIAAGIAVAAMTLAMLWFVWDAMDDEAHALTDTDDADGNGGNGNGA</sequence>
<reference evidence="2 3" key="1">
    <citation type="journal article" date="2019" name="Int. J. Syst. Evol. Microbiol.">
        <title>The Global Catalogue of Microorganisms (GCM) 10K type strain sequencing project: providing services to taxonomists for standard genome sequencing and annotation.</title>
        <authorList>
            <consortium name="The Broad Institute Genomics Platform"/>
            <consortium name="The Broad Institute Genome Sequencing Center for Infectious Disease"/>
            <person name="Wu L."/>
            <person name="Ma J."/>
        </authorList>
    </citation>
    <scope>NUCLEOTIDE SEQUENCE [LARGE SCALE GENOMIC DNA]</scope>
    <source>
        <strain evidence="2 3">SKJ47</strain>
    </source>
</reference>
<accession>A0ABD5UT38</accession>
<dbReference type="RefSeq" id="WP_379743414.1">
    <property type="nucleotide sequence ID" value="NZ_JBHSVN010000001.1"/>
</dbReference>
<evidence type="ECO:0000256" key="1">
    <source>
        <dbReference type="SAM" id="Phobius"/>
    </source>
</evidence>
<keyword evidence="1" id="KW-0472">Membrane</keyword>
<name>A0ABD5UT38_9EURY</name>
<keyword evidence="3" id="KW-1185">Reference proteome</keyword>
<feature type="transmembrane region" description="Helical" evidence="1">
    <location>
        <begin position="7"/>
        <end position="28"/>
    </location>
</feature>
<evidence type="ECO:0000313" key="3">
    <source>
        <dbReference type="Proteomes" id="UP001596296"/>
    </source>
</evidence>
<dbReference type="EMBL" id="JBHSXL010000008">
    <property type="protein sequence ID" value="MFC6892709.1"/>
    <property type="molecule type" value="Genomic_DNA"/>
</dbReference>
<dbReference type="Proteomes" id="UP001596296">
    <property type="component" value="Unassembled WGS sequence"/>
</dbReference>